<evidence type="ECO:0000313" key="4">
    <source>
        <dbReference type="Proteomes" id="UP000000449"/>
    </source>
</evidence>
<name>B9DVW5_STRU0</name>
<dbReference type="HOGENOM" id="CLU_046138_2_1_9"/>
<organism evidence="3 4">
    <name type="scientific">Streptococcus uberis (strain ATCC BAA-854 / 0140J)</name>
    <dbReference type="NCBI Taxonomy" id="218495"/>
    <lineage>
        <taxon>Bacteria</taxon>
        <taxon>Bacillati</taxon>
        <taxon>Bacillota</taxon>
        <taxon>Bacilli</taxon>
        <taxon>Lactobacillales</taxon>
        <taxon>Streptococcaceae</taxon>
        <taxon>Streptococcus</taxon>
    </lineage>
</organism>
<dbReference type="PANTHER" id="PTHR40448">
    <property type="entry name" value="TWO-COMPONENT SENSOR HISTIDINE KINASE"/>
    <property type="match status" value="1"/>
</dbReference>
<dbReference type="AlphaFoldDB" id="B9DVW5"/>
<keyword evidence="4" id="KW-1185">Reference proteome</keyword>
<dbReference type="GO" id="GO:0016301">
    <property type="term" value="F:kinase activity"/>
    <property type="evidence" value="ECO:0007669"/>
    <property type="project" value="UniProtKB-KW"/>
</dbReference>
<dbReference type="Pfam" id="PF14501">
    <property type="entry name" value="HATPase_c_5"/>
    <property type="match status" value="1"/>
</dbReference>
<dbReference type="OrthoDB" id="1656061at2"/>
<keyword evidence="1" id="KW-0472">Membrane</keyword>
<dbReference type="PANTHER" id="PTHR40448:SF1">
    <property type="entry name" value="TWO-COMPONENT SENSOR HISTIDINE KINASE"/>
    <property type="match status" value="1"/>
</dbReference>
<feature type="transmembrane region" description="Helical" evidence="1">
    <location>
        <begin position="36"/>
        <end position="61"/>
    </location>
</feature>
<keyword evidence="3" id="KW-0808">Transferase</keyword>
<feature type="transmembrane region" description="Helical" evidence="1">
    <location>
        <begin position="6"/>
        <end position="24"/>
    </location>
</feature>
<accession>B9DVW5</accession>
<dbReference type="eggNOG" id="COG3290">
    <property type="taxonomic scope" value="Bacteria"/>
</dbReference>
<feature type="transmembrane region" description="Helical" evidence="1">
    <location>
        <begin position="81"/>
        <end position="103"/>
    </location>
</feature>
<sequence length="444" mass="51530">MDNVIAFVFYLVLFLNAYLLFVMVTGRRGKPIEVALFAVISMTLSFWLDNYFIVLDPFYVLFFSYFTKKNLPMSYHVFYGFYVYTMLDLSSRIIAFIILPTLLNVSVDTINQTPFLLILSYALVLPYHLLIKQVLHLNYHSILQVNGYQQTDAHLYRALNISMVVFYFVVQGTGFWQHNLNGLSEYTLHFRNGIIFVYVIIFFYNVYHLNQHAIKLLNQKMAREQEQHYQHLANYNTYLESIFEEVRSFKDETNASLEQLGTSIQSGNIKKVESSYNNLFAHSKNPFKHSRYDMDRLINLEVPTIKSFLAAKLFEAQKEGLTVSVEVPELINAIPMKLLDFVILISIFCDNAIEAARQSKDKSINVAFFKDNGNLHFYIENSSLEEKVQINQLYKEGFSTKGQNRGIGLSNAAKILEDYPFCSLATKSHYYTFSQELILAWPSK</sequence>
<feature type="domain" description="Sensor histidine kinase NatK-like C-terminal" evidence="2">
    <location>
        <begin position="336"/>
        <end position="438"/>
    </location>
</feature>
<evidence type="ECO:0000259" key="2">
    <source>
        <dbReference type="Pfam" id="PF14501"/>
    </source>
</evidence>
<evidence type="ECO:0000256" key="1">
    <source>
        <dbReference type="SAM" id="Phobius"/>
    </source>
</evidence>
<dbReference type="InterPro" id="IPR036890">
    <property type="entry name" value="HATPase_C_sf"/>
</dbReference>
<dbReference type="InterPro" id="IPR032834">
    <property type="entry name" value="NatK-like_C"/>
</dbReference>
<keyword evidence="1" id="KW-0812">Transmembrane</keyword>
<dbReference type="Gene3D" id="3.30.565.10">
    <property type="entry name" value="Histidine kinase-like ATPase, C-terminal domain"/>
    <property type="match status" value="1"/>
</dbReference>
<dbReference type="STRING" id="218495.SUB1676"/>
<keyword evidence="3" id="KW-0418">Kinase</keyword>
<reference evidence="4" key="1">
    <citation type="journal article" date="2009" name="BMC Genomics">
        <title>Evidence for niche adaptation in the genome of the bovine pathogen Streptococcus uberis.</title>
        <authorList>
            <person name="Ward P.N."/>
            <person name="Holden M.T.G."/>
            <person name="Leigh J.A."/>
            <person name="Lennard N."/>
            <person name="Bignell A."/>
            <person name="Barron A."/>
            <person name="Clark L."/>
            <person name="Quail M.A."/>
            <person name="Woodward J."/>
            <person name="Barrell B.G."/>
            <person name="Egan S.A."/>
            <person name="Field T.R."/>
            <person name="Maskell D."/>
            <person name="Kehoe M."/>
            <person name="Dowson C.G."/>
            <person name="Chanter N."/>
            <person name="Whatmore A.M."/>
            <person name="Bentley S.D."/>
            <person name="Parkhill J."/>
        </authorList>
    </citation>
    <scope>NUCLEOTIDE SEQUENCE [LARGE SCALE GENOMIC DNA]</scope>
    <source>
        <strain evidence="4">ATCC BAA-854 / 0140J</strain>
    </source>
</reference>
<dbReference type="GO" id="GO:0042802">
    <property type="term" value="F:identical protein binding"/>
    <property type="evidence" value="ECO:0007669"/>
    <property type="project" value="TreeGrafter"/>
</dbReference>
<dbReference type="RefSeq" id="WP_015911971.1">
    <property type="nucleotide sequence ID" value="NC_012004.1"/>
</dbReference>
<dbReference type="SUPFAM" id="SSF55874">
    <property type="entry name" value="ATPase domain of HSP90 chaperone/DNA topoisomerase II/histidine kinase"/>
    <property type="match status" value="1"/>
</dbReference>
<feature type="transmembrane region" description="Helical" evidence="1">
    <location>
        <begin position="115"/>
        <end position="135"/>
    </location>
</feature>
<protein>
    <submittedName>
        <fullName evidence="3">Sensor histidine kinase</fullName>
    </submittedName>
</protein>
<evidence type="ECO:0000313" key="3">
    <source>
        <dbReference type="EMBL" id="CAR43575.1"/>
    </source>
</evidence>
<gene>
    <name evidence="3" type="ordered locus">SUB1676</name>
</gene>
<keyword evidence="1" id="KW-1133">Transmembrane helix</keyword>
<dbReference type="Proteomes" id="UP000000449">
    <property type="component" value="Chromosome"/>
</dbReference>
<dbReference type="EMBL" id="AM946015">
    <property type="protein sequence ID" value="CAR43575.1"/>
    <property type="molecule type" value="Genomic_DNA"/>
</dbReference>
<dbReference type="KEGG" id="sub:SUB1676"/>
<feature type="transmembrane region" description="Helical" evidence="1">
    <location>
        <begin position="188"/>
        <end position="207"/>
    </location>
</feature>
<feature type="transmembrane region" description="Helical" evidence="1">
    <location>
        <begin position="155"/>
        <end position="176"/>
    </location>
</feature>
<proteinExistence type="predicted"/>